<dbReference type="Pfam" id="PF13491">
    <property type="entry name" value="FtsK_4TM"/>
    <property type="match status" value="1"/>
</dbReference>
<dbReference type="Pfam" id="PF17854">
    <property type="entry name" value="FtsK_alpha"/>
    <property type="match status" value="1"/>
</dbReference>
<dbReference type="Gene3D" id="3.30.980.40">
    <property type="match status" value="1"/>
</dbReference>
<evidence type="ECO:0000256" key="16">
    <source>
        <dbReference type="SAM" id="Phobius"/>
    </source>
</evidence>
<dbReference type="Gene3D" id="1.10.10.10">
    <property type="entry name" value="Winged helix-like DNA-binding domain superfamily/Winged helix DNA-binding domain"/>
    <property type="match status" value="1"/>
</dbReference>
<evidence type="ECO:0000256" key="9">
    <source>
        <dbReference type="ARBA" id="ARBA00022989"/>
    </source>
</evidence>
<keyword evidence="7" id="KW-0159">Chromosome partition</keyword>
<evidence type="ECO:0000256" key="3">
    <source>
        <dbReference type="ARBA" id="ARBA00022475"/>
    </source>
</evidence>
<keyword evidence="12" id="KW-0131">Cell cycle</keyword>
<evidence type="ECO:0000256" key="7">
    <source>
        <dbReference type="ARBA" id="ARBA00022829"/>
    </source>
</evidence>
<feature type="domain" description="FtsK" evidence="17">
    <location>
        <begin position="379"/>
        <end position="573"/>
    </location>
</feature>
<evidence type="ECO:0000313" key="19">
    <source>
        <dbReference type="Proteomes" id="UP001191019"/>
    </source>
</evidence>
<dbReference type="InterPro" id="IPR018541">
    <property type="entry name" value="Ftsk_gamma"/>
</dbReference>
<keyword evidence="3" id="KW-1003">Cell membrane</keyword>
<sequence>MANTKRKKTSKNTKRRTVKEAKPEHELPGGFWRQTSAVLMIALALFFVITWFGHGGTVLNEVHKFFLNIIGFAAYFIPALLVYLAVKIFRSEDNRVAVPVYVASFLMIFWIAGIAAIWQNGGIVGSWLNSLMTNVLDQGVVILIYVVLVLITTAFILQLSPVTFFKGTKNLVKSGKKPSVDDEDFPKKKKLGQLEIKVNSGLGAVEPSAASSSAKLLHKSAIKKPAPTPEPAKEPTALTAISDPDWKMPSTDLLEKKQSPADAGNIQQNAYIIKSTLAEFGIEVEMEGANVGPRVTQYTMRPPAGVNLSKILARDKELALNLAVDKIRIEAPIPGTRSVGVEIPNARSADVRMRGVLESTEWKKSNDPLTFAVGKDISGRAVVANLAKMPHLLIAGTTGSGKSVMTNTLISSLLYRNAPSDMKLIIVDPKQVEMAQYQDIPHLLTPIITQTDKALSAMKWAVGEMEKRYTLMAEEKVKNIADYNAKMAKSSDPEKEGKMPYIVIIIDEMADLMMMAGKDLEMLIVRIAQKGRAAGIHLVLATQRPEVKVITGLIKANIPGRIAFAVGSQMDSRIMLDQGGAEKLLGKGDMLLLTTEMMGKPRRIQGAWASDEDISKVTDFLRSQRPPEYNKEVVAQAVQIKGMGPAGGGSIGDLGRRYDPNDPIVRKAVEISLNKGKFSTAMLQTYLGKGHGFVSGLAIWFEEIGVIGPQNGNKPRDLLISSMDEFDSLAQ</sequence>
<dbReference type="SUPFAM" id="SSF52540">
    <property type="entry name" value="P-loop containing nucleoside triphosphate hydrolases"/>
    <property type="match status" value="1"/>
</dbReference>
<feature type="transmembrane region" description="Helical" evidence="16">
    <location>
        <begin position="98"/>
        <end position="118"/>
    </location>
</feature>
<evidence type="ECO:0000313" key="18">
    <source>
        <dbReference type="EMBL" id="RYC74998.1"/>
    </source>
</evidence>
<proteinExistence type="inferred from homology"/>
<feature type="region of interest" description="Disordered" evidence="15">
    <location>
        <begin position="222"/>
        <end position="245"/>
    </location>
</feature>
<dbReference type="Pfam" id="PF01580">
    <property type="entry name" value="FtsK_SpoIIIE"/>
    <property type="match status" value="1"/>
</dbReference>
<keyword evidence="5 16" id="KW-0812">Transmembrane</keyword>
<dbReference type="InterPro" id="IPR003593">
    <property type="entry name" value="AAA+_ATPase"/>
</dbReference>
<protein>
    <submittedName>
        <fullName evidence="18">DNA translocase SpoIIIE</fullName>
    </submittedName>
</protein>
<evidence type="ECO:0000256" key="1">
    <source>
        <dbReference type="ARBA" id="ARBA00004651"/>
    </source>
</evidence>
<evidence type="ECO:0000256" key="2">
    <source>
        <dbReference type="ARBA" id="ARBA00006474"/>
    </source>
</evidence>
<accession>A0ABY0FP13</accession>
<dbReference type="PANTHER" id="PTHR22683">
    <property type="entry name" value="SPORULATION PROTEIN RELATED"/>
    <property type="match status" value="1"/>
</dbReference>
<dbReference type="PROSITE" id="PS50901">
    <property type="entry name" value="FTSK"/>
    <property type="match status" value="1"/>
</dbReference>
<comment type="caution">
    <text evidence="18">The sequence shown here is derived from an EMBL/GenBank/DDBJ whole genome shotgun (WGS) entry which is preliminary data.</text>
</comment>
<dbReference type="InterPro" id="IPR027417">
    <property type="entry name" value="P-loop_NTPase"/>
</dbReference>
<dbReference type="SMART" id="SM00382">
    <property type="entry name" value="AAA"/>
    <property type="match status" value="1"/>
</dbReference>
<dbReference type="InterPro" id="IPR036390">
    <property type="entry name" value="WH_DNA-bd_sf"/>
</dbReference>
<evidence type="ECO:0000256" key="6">
    <source>
        <dbReference type="ARBA" id="ARBA00022741"/>
    </source>
</evidence>
<keyword evidence="6 14" id="KW-0547">Nucleotide-binding</keyword>
<dbReference type="SUPFAM" id="SSF46785">
    <property type="entry name" value="Winged helix' DNA-binding domain"/>
    <property type="match status" value="1"/>
</dbReference>
<comment type="similarity">
    <text evidence="2">Belongs to the FtsK/SpoIIIE/SftA family.</text>
</comment>
<feature type="binding site" evidence="14">
    <location>
        <begin position="396"/>
        <end position="403"/>
    </location>
    <ligand>
        <name>ATP</name>
        <dbReference type="ChEBI" id="CHEBI:30616"/>
    </ligand>
</feature>
<keyword evidence="9 16" id="KW-1133">Transmembrane helix</keyword>
<feature type="transmembrane region" description="Helical" evidence="16">
    <location>
        <begin position="65"/>
        <end position="86"/>
    </location>
</feature>
<keyword evidence="11 16" id="KW-0472">Membrane</keyword>
<dbReference type="EMBL" id="PRLM01000002">
    <property type="protein sequence ID" value="RYC74998.1"/>
    <property type="molecule type" value="Genomic_DNA"/>
</dbReference>
<keyword evidence="19" id="KW-1185">Reference proteome</keyword>
<dbReference type="PANTHER" id="PTHR22683:SF41">
    <property type="entry name" value="DNA TRANSLOCASE FTSK"/>
    <property type="match status" value="1"/>
</dbReference>
<reference evidence="18 19" key="1">
    <citation type="journal article" date="2018" name="bioRxiv">
        <title>Evidence of independent acquisition and adaption of ultra-small bacteria to human hosts across the highly diverse yet reduced genomes of the phylum Saccharibacteria.</title>
        <authorList>
            <person name="McLean J.S."/>
            <person name="Bor B."/>
            <person name="To T.T."/>
            <person name="Liu Q."/>
            <person name="Kearns K.A."/>
            <person name="Solden L.M."/>
            <person name="Wrighton K.C."/>
            <person name="He X."/>
            <person name="Shi W."/>
        </authorList>
    </citation>
    <scope>NUCLEOTIDE SEQUENCE [LARGE SCALE GENOMIC DNA]</scope>
    <source>
        <strain evidence="18 19">TM7_G3_2_Rum_HOT_351B</strain>
    </source>
</reference>
<reference evidence="18 19" key="2">
    <citation type="journal article" date="2020" name="Cell Rep.">
        <title>Acquisition and Adaptation of Ultra-small Parasitic Reduced Genome Bacteria to Mammalian Hosts.</title>
        <authorList>
            <person name="McLean J.S."/>
            <person name="Bor B."/>
            <person name="Kerns K.A."/>
            <person name="Liu Q."/>
            <person name="To T.T."/>
            <person name="Solden L."/>
            <person name="Hendrickson E.L."/>
            <person name="Wrighton K."/>
            <person name="Shi W."/>
            <person name="He X."/>
        </authorList>
    </citation>
    <scope>NUCLEOTIDE SEQUENCE [LARGE SCALE GENOMIC DNA]</scope>
    <source>
        <strain evidence="18 19">TM7_G3_2_Rum_HOT_351B</strain>
    </source>
</reference>
<comment type="subcellular location">
    <subcellularLocation>
        <location evidence="1">Cell membrane</location>
        <topology evidence="1">Multi-pass membrane protein</topology>
    </subcellularLocation>
</comment>
<evidence type="ECO:0000256" key="4">
    <source>
        <dbReference type="ARBA" id="ARBA00022618"/>
    </source>
</evidence>
<dbReference type="Proteomes" id="UP001191019">
    <property type="component" value="Unassembled WGS sequence"/>
</dbReference>
<keyword evidence="10" id="KW-0238">DNA-binding</keyword>
<gene>
    <name evidence="18" type="primary">spoIIIE</name>
    <name evidence="18" type="ORF">G3RUM_00279</name>
</gene>
<dbReference type="RefSeq" id="WP_164998330.1">
    <property type="nucleotide sequence ID" value="NZ_PRLM01000002.1"/>
</dbReference>
<dbReference type="CDD" id="cd01127">
    <property type="entry name" value="TrwB_TraG_TraD_VirD4"/>
    <property type="match status" value="1"/>
</dbReference>
<evidence type="ECO:0000256" key="8">
    <source>
        <dbReference type="ARBA" id="ARBA00022840"/>
    </source>
</evidence>
<dbReference type="SMART" id="SM00843">
    <property type="entry name" value="Ftsk_gamma"/>
    <property type="match status" value="1"/>
</dbReference>
<dbReference type="InterPro" id="IPR050206">
    <property type="entry name" value="FtsK/SpoIIIE/SftA"/>
</dbReference>
<evidence type="ECO:0000256" key="13">
    <source>
        <dbReference type="ARBA" id="ARBA00025923"/>
    </source>
</evidence>
<evidence type="ECO:0000259" key="17">
    <source>
        <dbReference type="PROSITE" id="PS50901"/>
    </source>
</evidence>
<feature type="region of interest" description="Disordered" evidence="15">
    <location>
        <begin position="1"/>
        <end position="25"/>
    </location>
</feature>
<dbReference type="Gene3D" id="3.40.50.300">
    <property type="entry name" value="P-loop containing nucleotide triphosphate hydrolases"/>
    <property type="match status" value="1"/>
</dbReference>
<feature type="transmembrane region" description="Helical" evidence="16">
    <location>
        <begin position="35"/>
        <end position="53"/>
    </location>
</feature>
<name>A0ABY0FP13_9BACT</name>
<evidence type="ECO:0000256" key="11">
    <source>
        <dbReference type="ARBA" id="ARBA00023136"/>
    </source>
</evidence>
<comment type="subunit">
    <text evidence="13">Homohexamer. Forms a ring that surrounds DNA.</text>
</comment>
<organism evidence="18 19">
    <name type="scientific">Candidatus Nanosyncoccus alces</name>
    <dbReference type="NCBI Taxonomy" id="2171997"/>
    <lineage>
        <taxon>Bacteria</taxon>
        <taxon>Candidatus Saccharimonadota</taxon>
        <taxon>Candidatus Nanosyncoccalia</taxon>
        <taxon>Candidatus Nanosyncoccales</taxon>
        <taxon>Candidatus Nanosyncoccaceae</taxon>
        <taxon>Candidatus Nanosyncoccus</taxon>
    </lineage>
</organism>
<evidence type="ECO:0000256" key="15">
    <source>
        <dbReference type="SAM" id="MobiDB-lite"/>
    </source>
</evidence>
<dbReference type="InterPro" id="IPR036388">
    <property type="entry name" value="WH-like_DNA-bd_sf"/>
</dbReference>
<evidence type="ECO:0000256" key="5">
    <source>
        <dbReference type="ARBA" id="ARBA00022692"/>
    </source>
</evidence>
<evidence type="ECO:0000256" key="12">
    <source>
        <dbReference type="ARBA" id="ARBA00023306"/>
    </source>
</evidence>
<evidence type="ECO:0000256" key="10">
    <source>
        <dbReference type="ARBA" id="ARBA00023125"/>
    </source>
</evidence>
<feature type="compositionally biased region" description="Basic residues" evidence="15">
    <location>
        <begin position="1"/>
        <end position="17"/>
    </location>
</feature>
<keyword evidence="4" id="KW-0132">Cell division</keyword>
<evidence type="ECO:0000256" key="14">
    <source>
        <dbReference type="PROSITE-ProRule" id="PRU00289"/>
    </source>
</evidence>
<keyword evidence="8 14" id="KW-0067">ATP-binding</keyword>
<feature type="transmembrane region" description="Helical" evidence="16">
    <location>
        <begin position="138"/>
        <end position="159"/>
    </location>
</feature>
<dbReference type="InterPro" id="IPR025199">
    <property type="entry name" value="FtsK_4TM"/>
</dbReference>
<dbReference type="InterPro" id="IPR041027">
    <property type="entry name" value="FtsK_alpha"/>
</dbReference>
<dbReference type="InterPro" id="IPR002543">
    <property type="entry name" value="FtsK_dom"/>
</dbReference>